<dbReference type="AlphaFoldDB" id="A0A8D5JRE4"/>
<name>A0A8D5JRE4_9BACT</name>
<accession>A0A8D5JRE4</accession>
<evidence type="ECO:0000313" key="2">
    <source>
        <dbReference type="Proteomes" id="UP000826725"/>
    </source>
</evidence>
<dbReference type="RefSeq" id="WP_228857040.1">
    <property type="nucleotide sequence ID" value="NZ_AP024086.1"/>
</dbReference>
<dbReference type="EMBL" id="AP024086">
    <property type="protein sequence ID" value="BCL60966.1"/>
    <property type="molecule type" value="Genomic_DNA"/>
</dbReference>
<gene>
    <name evidence="1" type="ORF">DGMP_16590</name>
</gene>
<protein>
    <submittedName>
        <fullName evidence="1">Uncharacterized protein</fullName>
    </submittedName>
</protein>
<evidence type="ECO:0000313" key="1">
    <source>
        <dbReference type="EMBL" id="BCL60966.1"/>
    </source>
</evidence>
<sequence>MSSFIFTLTNRSLILFFMLFMVLFTCRNTKAEILIDGTYISASGKQIVLELNISSRRPVNLIVEQFLDPGNFILTTSPGAKKRTSGKIKWLFRNISDRRLSISIRLRSPLKGTISAIIRYRDPDSGQFIESQVIP</sequence>
<dbReference type="Proteomes" id="UP000826725">
    <property type="component" value="Chromosome"/>
</dbReference>
<reference evidence="1" key="1">
    <citation type="submission" date="2020-09" db="EMBL/GenBank/DDBJ databases">
        <title>Desulfogranum mesoprofundum gen. nov., sp. nov., a novel mesophilic, sulfate-reducing chemolithoautotroph isolated from a deep-sea hydrothermal vent chimney in the Suiyo Seamount.</title>
        <authorList>
            <person name="Hashimoto Y."/>
            <person name="Nakagawa S."/>
        </authorList>
    </citation>
    <scope>NUCLEOTIDE SEQUENCE</scope>
    <source>
        <strain evidence="1">KT2</strain>
    </source>
</reference>
<keyword evidence="2" id="KW-1185">Reference proteome</keyword>
<organism evidence="1 2">
    <name type="scientific">Desulfomarina profundi</name>
    <dbReference type="NCBI Taxonomy" id="2772557"/>
    <lineage>
        <taxon>Bacteria</taxon>
        <taxon>Pseudomonadati</taxon>
        <taxon>Thermodesulfobacteriota</taxon>
        <taxon>Desulfobulbia</taxon>
        <taxon>Desulfobulbales</taxon>
        <taxon>Desulfobulbaceae</taxon>
        <taxon>Desulfomarina</taxon>
    </lineage>
</organism>
<proteinExistence type="predicted"/>
<dbReference type="KEGG" id="dbk:DGMP_16590"/>